<dbReference type="RefSeq" id="WP_069718406.1">
    <property type="nucleotide sequence ID" value="NZ_MJEH01000055.1"/>
</dbReference>
<comment type="caution">
    <text evidence="1">The sequence shown here is derived from an EMBL/GenBank/DDBJ whole genome shotgun (WGS) entry which is preliminary data.</text>
</comment>
<evidence type="ECO:0000313" key="2">
    <source>
        <dbReference type="Proteomes" id="UP000095209"/>
    </source>
</evidence>
<protein>
    <submittedName>
        <fullName evidence="1">Spore gernimation protein KA</fullName>
    </submittedName>
</protein>
<proteinExistence type="predicted"/>
<sequence length="74" mass="7815">MATIVNQQTNYYVNQQINIHTIKIGGISNSSFLQIGSAGIINSCSNLYNSGGFKEAAPQIAEPTSTSLVPLTSP</sequence>
<dbReference type="OrthoDB" id="2971631at2"/>
<dbReference type="Proteomes" id="UP000095209">
    <property type="component" value="Unassembled WGS sequence"/>
</dbReference>
<dbReference type="EMBL" id="MJEH01000055">
    <property type="protein sequence ID" value="OEH91669.1"/>
    <property type="molecule type" value="Genomic_DNA"/>
</dbReference>
<name>A0A1E5LCE6_9BACI</name>
<dbReference type="Pfam" id="PF10803">
    <property type="entry name" value="GerPB"/>
    <property type="match status" value="1"/>
</dbReference>
<gene>
    <name evidence="1" type="ORF">BFG57_04675</name>
</gene>
<accession>A0A1E5LCE6</accession>
<dbReference type="AlphaFoldDB" id="A0A1E5LCE6"/>
<evidence type="ECO:0000313" key="1">
    <source>
        <dbReference type="EMBL" id="OEH91669.1"/>
    </source>
</evidence>
<dbReference type="InterPro" id="IPR024255">
    <property type="entry name" value="GerPB"/>
</dbReference>
<keyword evidence="2" id="KW-1185">Reference proteome</keyword>
<organism evidence="1 2">
    <name type="scientific">Bacillus solimangrovi</name>
    <dbReference type="NCBI Taxonomy" id="1305675"/>
    <lineage>
        <taxon>Bacteria</taxon>
        <taxon>Bacillati</taxon>
        <taxon>Bacillota</taxon>
        <taxon>Bacilli</taxon>
        <taxon>Bacillales</taxon>
        <taxon>Bacillaceae</taxon>
        <taxon>Bacillus</taxon>
    </lineage>
</organism>
<reference evidence="1 2" key="1">
    <citation type="submission" date="2016-08" db="EMBL/GenBank/DDBJ databases">
        <title>Genome of Bacillus solimangrovi GH2-4.</title>
        <authorList>
            <person name="Lim S."/>
            <person name="Kim B.-C."/>
        </authorList>
    </citation>
    <scope>NUCLEOTIDE SEQUENCE [LARGE SCALE GENOMIC DNA]</scope>
    <source>
        <strain evidence="1 2">GH2-4</strain>
    </source>
</reference>
<dbReference type="STRING" id="1305675.BFG57_04675"/>